<keyword evidence="11" id="KW-1185">Reference proteome</keyword>
<evidence type="ECO:0000256" key="4">
    <source>
        <dbReference type="ARBA" id="ARBA00022912"/>
    </source>
</evidence>
<evidence type="ECO:0000259" key="9">
    <source>
        <dbReference type="PROSITE" id="PS00125"/>
    </source>
</evidence>
<dbReference type="AlphaFoldDB" id="A0A2H1CQD0"/>
<dbReference type="GO" id="GO:0004722">
    <property type="term" value="F:protein serine/threonine phosphatase activity"/>
    <property type="evidence" value="ECO:0007669"/>
    <property type="project" value="UniProtKB-EC"/>
</dbReference>
<keyword evidence="5" id="KW-0464">Manganese</keyword>
<evidence type="ECO:0000313" key="11">
    <source>
        <dbReference type="Proteomes" id="UP000230066"/>
    </source>
</evidence>
<keyword evidence="2" id="KW-0479">Metal-binding</keyword>
<dbReference type="Proteomes" id="UP000230066">
    <property type="component" value="Unassembled WGS sequence"/>
</dbReference>
<comment type="cofactor">
    <cofactor evidence="1">
        <name>Mn(2+)</name>
        <dbReference type="ChEBI" id="CHEBI:29035"/>
    </cofactor>
</comment>
<feature type="domain" description="Serine/threonine specific protein phosphatases" evidence="9">
    <location>
        <begin position="152"/>
        <end position="157"/>
    </location>
</feature>
<proteinExistence type="inferred from homology"/>
<evidence type="ECO:0000256" key="8">
    <source>
        <dbReference type="RuleBase" id="RU004273"/>
    </source>
</evidence>
<keyword evidence="4" id="KW-0904">Protein phosphatase</keyword>
<dbReference type="SMART" id="SM00156">
    <property type="entry name" value="PP2Ac"/>
    <property type="match status" value="1"/>
</dbReference>
<accession>A0A2H1CQD0</accession>
<dbReference type="PRINTS" id="PR00114">
    <property type="entry name" value="STPHPHTASE"/>
</dbReference>
<dbReference type="InterPro" id="IPR050341">
    <property type="entry name" value="PP1_catalytic_subunit"/>
</dbReference>
<evidence type="ECO:0000256" key="6">
    <source>
        <dbReference type="ARBA" id="ARBA00047761"/>
    </source>
</evidence>
<dbReference type="EMBL" id="JXXN02000456">
    <property type="protein sequence ID" value="THD27329.1"/>
    <property type="molecule type" value="Genomic_DNA"/>
</dbReference>
<dbReference type="Pfam" id="PF00149">
    <property type="entry name" value="Metallophos"/>
    <property type="match status" value="1"/>
</dbReference>
<dbReference type="InterPro" id="IPR029052">
    <property type="entry name" value="Metallo-depent_PP-like"/>
</dbReference>
<comment type="catalytic activity">
    <reaction evidence="7 8">
        <text>O-phospho-L-threonyl-[protein] + H2O = L-threonyl-[protein] + phosphate</text>
        <dbReference type="Rhea" id="RHEA:47004"/>
        <dbReference type="Rhea" id="RHEA-COMP:11060"/>
        <dbReference type="Rhea" id="RHEA-COMP:11605"/>
        <dbReference type="ChEBI" id="CHEBI:15377"/>
        <dbReference type="ChEBI" id="CHEBI:30013"/>
        <dbReference type="ChEBI" id="CHEBI:43474"/>
        <dbReference type="ChEBI" id="CHEBI:61977"/>
        <dbReference type="EC" id="3.1.3.16"/>
    </reaction>
</comment>
<dbReference type="Gene3D" id="3.60.21.10">
    <property type="match status" value="1"/>
</dbReference>
<evidence type="ECO:0000256" key="2">
    <source>
        <dbReference type="ARBA" id="ARBA00022723"/>
    </source>
</evidence>
<dbReference type="GO" id="GO:0005634">
    <property type="term" value="C:nucleus"/>
    <property type="evidence" value="ECO:0007669"/>
    <property type="project" value="TreeGrafter"/>
</dbReference>
<dbReference type="GO" id="GO:0046872">
    <property type="term" value="F:metal ion binding"/>
    <property type="evidence" value="ECO:0007669"/>
    <property type="project" value="UniProtKB-KW"/>
</dbReference>
<reference evidence="10" key="1">
    <citation type="submission" date="2019-03" db="EMBL/GenBank/DDBJ databases">
        <title>Improved annotation for the trematode Fasciola hepatica.</title>
        <authorList>
            <person name="Choi Y.-J."/>
            <person name="Martin J."/>
            <person name="Mitreva M."/>
        </authorList>
    </citation>
    <scope>NUCLEOTIDE SEQUENCE [LARGE SCALE GENOMIC DNA]</scope>
</reference>
<dbReference type="EC" id="3.1.3.16" evidence="8"/>
<name>A0A2H1CQD0_FASHE</name>
<comment type="similarity">
    <text evidence="8">Belongs to the PPP phosphatase family.</text>
</comment>
<evidence type="ECO:0000313" key="10">
    <source>
        <dbReference type="EMBL" id="THD27329.1"/>
    </source>
</evidence>
<organism evidence="10 11">
    <name type="scientific">Fasciola hepatica</name>
    <name type="common">Liver fluke</name>
    <dbReference type="NCBI Taxonomy" id="6192"/>
    <lineage>
        <taxon>Eukaryota</taxon>
        <taxon>Metazoa</taxon>
        <taxon>Spiralia</taxon>
        <taxon>Lophotrochozoa</taxon>
        <taxon>Platyhelminthes</taxon>
        <taxon>Trematoda</taxon>
        <taxon>Digenea</taxon>
        <taxon>Plagiorchiida</taxon>
        <taxon>Echinostomata</taxon>
        <taxon>Echinostomatoidea</taxon>
        <taxon>Fasciolidae</taxon>
        <taxon>Fasciola</taxon>
    </lineage>
</organism>
<sequence>MEYITAPQPERLTHRAAEAVKLREALYYSADQRLNARKVDLIITRLLDRKVVRGNTAFLTHGEVTLLANKASGLFIKEPICLDLPVQESIYIIGDLYGQHGKLVQIFEALGHPSKQRYLFLGNYINRGERSIELISLLLAYKILYPDNILMLRGNHECHYVSFHYGFSQECRKRFTQSLSQTVLNCLNCLPAAAIIGESIFCVHSGLIKDIPLAQVSNQKKLKAYLALQIDRPSTIVKNHVLSQLTWSEPLLDSRGWRKNPAGLGYLFGEDQVIDFCERFDFQQIIRSNDLIRNGYEFAVHGKLLTICSVPHLYRAFYNTGAVVHLCGRPGNRTMIGRIKLFHQETQLRSGRPNVFKLMVRDSLGGPAVDVGEYEPTEEHFDKKETNANDDASELTMLDAISCRSVSASIDYADLNSRESFEYFQSSLKNVSVAVNKRLSLKSANDSICL</sequence>
<evidence type="ECO:0000256" key="5">
    <source>
        <dbReference type="ARBA" id="ARBA00023211"/>
    </source>
</evidence>
<gene>
    <name evidence="10" type="ORF">D915_001635</name>
</gene>
<comment type="caution">
    <text evidence="10">The sequence shown here is derived from an EMBL/GenBank/DDBJ whole genome shotgun (WGS) entry which is preliminary data.</text>
</comment>
<dbReference type="PANTHER" id="PTHR11668">
    <property type="entry name" value="SERINE/THREONINE PROTEIN PHOSPHATASE"/>
    <property type="match status" value="1"/>
</dbReference>
<dbReference type="InterPro" id="IPR004843">
    <property type="entry name" value="Calcineurin-like_PHP"/>
</dbReference>
<evidence type="ECO:0000256" key="3">
    <source>
        <dbReference type="ARBA" id="ARBA00022801"/>
    </source>
</evidence>
<protein>
    <recommendedName>
        <fullName evidence="8">Serine/threonine-protein phosphatase</fullName>
        <ecNumber evidence="8">3.1.3.16</ecNumber>
    </recommendedName>
</protein>
<keyword evidence="3 8" id="KW-0378">Hydrolase</keyword>
<evidence type="ECO:0000256" key="1">
    <source>
        <dbReference type="ARBA" id="ARBA00001936"/>
    </source>
</evidence>
<evidence type="ECO:0000256" key="7">
    <source>
        <dbReference type="ARBA" id="ARBA00048336"/>
    </source>
</evidence>
<dbReference type="GO" id="GO:0005737">
    <property type="term" value="C:cytoplasm"/>
    <property type="evidence" value="ECO:0007669"/>
    <property type="project" value="TreeGrafter"/>
</dbReference>
<dbReference type="PROSITE" id="PS00125">
    <property type="entry name" value="SER_THR_PHOSPHATASE"/>
    <property type="match status" value="1"/>
</dbReference>
<dbReference type="InterPro" id="IPR006186">
    <property type="entry name" value="Ser/Thr-sp_prot-phosphatase"/>
</dbReference>
<dbReference type="SUPFAM" id="SSF56300">
    <property type="entry name" value="Metallo-dependent phosphatases"/>
    <property type="match status" value="1"/>
</dbReference>
<dbReference type="PANTHER" id="PTHR11668:SF300">
    <property type="entry name" value="SERINE_THREONINE-PROTEIN PHOSPHATASE"/>
    <property type="match status" value="1"/>
</dbReference>
<comment type="catalytic activity">
    <reaction evidence="6">
        <text>O-phospho-L-seryl-[protein] + H2O = L-seryl-[protein] + phosphate</text>
        <dbReference type="Rhea" id="RHEA:20629"/>
        <dbReference type="Rhea" id="RHEA-COMP:9863"/>
        <dbReference type="Rhea" id="RHEA-COMP:11604"/>
        <dbReference type="ChEBI" id="CHEBI:15377"/>
        <dbReference type="ChEBI" id="CHEBI:29999"/>
        <dbReference type="ChEBI" id="CHEBI:43474"/>
        <dbReference type="ChEBI" id="CHEBI:83421"/>
        <dbReference type="EC" id="3.1.3.16"/>
    </reaction>
</comment>